<evidence type="ECO:0000256" key="4">
    <source>
        <dbReference type="ARBA" id="ARBA00022833"/>
    </source>
</evidence>
<comment type="catalytic activity">
    <reaction evidence="6">
        <text>hydrogencarbonate + H(+) = CO2 + H2O</text>
        <dbReference type="Rhea" id="RHEA:10748"/>
        <dbReference type="ChEBI" id="CHEBI:15377"/>
        <dbReference type="ChEBI" id="CHEBI:15378"/>
        <dbReference type="ChEBI" id="CHEBI:16526"/>
        <dbReference type="ChEBI" id="CHEBI:17544"/>
        <dbReference type="EC" id="4.2.1.1"/>
    </reaction>
</comment>
<dbReference type="SMART" id="SM01057">
    <property type="entry name" value="Carb_anhydrase"/>
    <property type="match status" value="1"/>
</dbReference>
<reference evidence="8 9" key="1">
    <citation type="submission" date="2020-08" db="EMBL/GenBank/DDBJ databases">
        <title>Sequencing the genomes of 1000 actinobacteria strains.</title>
        <authorList>
            <person name="Klenk H.-P."/>
        </authorList>
    </citation>
    <scope>NUCLEOTIDE SEQUENCE [LARGE SCALE GENOMIC DNA]</scope>
    <source>
        <strain evidence="8 9">DSM 44230</strain>
    </source>
</reference>
<evidence type="ECO:0000256" key="1">
    <source>
        <dbReference type="ARBA" id="ARBA00010718"/>
    </source>
</evidence>
<dbReference type="PANTHER" id="PTHR18952:SF265">
    <property type="entry name" value="CARBONIC ANHYDRASE"/>
    <property type="match status" value="1"/>
</dbReference>
<dbReference type="InterPro" id="IPR023561">
    <property type="entry name" value="Carbonic_anhydrase_a-class"/>
</dbReference>
<dbReference type="GO" id="GO:0008270">
    <property type="term" value="F:zinc ion binding"/>
    <property type="evidence" value="ECO:0007669"/>
    <property type="project" value="InterPro"/>
</dbReference>
<keyword evidence="4" id="KW-0862">Zinc</keyword>
<evidence type="ECO:0000256" key="6">
    <source>
        <dbReference type="ARBA" id="ARBA00048348"/>
    </source>
</evidence>
<evidence type="ECO:0000313" key="9">
    <source>
        <dbReference type="Proteomes" id="UP000533598"/>
    </source>
</evidence>
<keyword evidence="3" id="KW-0479">Metal-binding</keyword>
<evidence type="ECO:0000256" key="2">
    <source>
        <dbReference type="ARBA" id="ARBA00012925"/>
    </source>
</evidence>
<dbReference type="PROSITE" id="PS51144">
    <property type="entry name" value="ALPHA_CA_2"/>
    <property type="match status" value="1"/>
</dbReference>
<name>A0A7W7CI67_9PSEU</name>
<dbReference type="CDD" id="cd03124">
    <property type="entry name" value="alpha_CA_prokaryotic_like"/>
    <property type="match status" value="1"/>
</dbReference>
<feature type="domain" description="Alpha-carbonic anhydrase" evidence="7">
    <location>
        <begin position="1"/>
        <end position="195"/>
    </location>
</feature>
<accession>A0A7W7CI67</accession>
<evidence type="ECO:0000313" key="8">
    <source>
        <dbReference type="EMBL" id="MBB4681600.1"/>
    </source>
</evidence>
<evidence type="ECO:0000256" key="5">
    <source>
        <dbReference type="ARBA" id="ARBA00023239"/>
    </source>
</evidence>
<dbReference type="RefSeq" id="WP_185008293.1">
    <property type="nucleotide sequence ID" value="NZ_BAAAUI010000014.1"/>
</dbReference>
<comment type="similarity">
    <text evidence="1">Belongs to the alpha-carbonic anhydrase family.</text>
</comment>
<evidence type="ECO:0000256" key="3">
    <source>
        <dbReference type="ARBA" id="ARBA00022723"/>
    </source>
</evidence>
<protein>
    <recommendedName>
        <fullName evidence="2">carbonic anhydrase</fullName>
        <ecNumber evidence="2">4.2.1.1</ecNumber>
    </recommendedName>
</protein>
<sequence length="198" mass="21834">MGDQQSPISLGGAVSAPGLRDRVRVEWAEGEQAFSVSKQEHGYRFAPAADNTVLLDGRAFRMVNVHFHRPVEHWLDGVPAGPHIAELHAVHVRAEQDLRVCAVAIFLDLGAEEPGVPVEVPPFAFDLAALLPPGRDFYRYEGSLTTPGYDETVSWVVYPEPVAVGDDRLRGFIRAHADSARAQQPRNRRFVLWSGECG</sequence>
<dbReference type="EC" id="4.2.1.1" evidence="2"/>
<dbReference type="Gene3D" id="3.10.200.10">
    <property type="entry name" value="Alpha carbonic anhydrase"/>
    <property type="match status" value="1"/>
</dbReference>
<dbReference type="AlphaFoldDB" id="A0A7W7CI67"/>
<dbReference type="GO" id="GO:0004089">
    <property type="term" value="F:carbonate dehydratase activity"/>
    <property type="evidence" value="ECO:0007669"/>
    <property type="project" value="UniProtKB-EC"/>
</dbReference>
<gene>
    <name evidence="8" type="ORF">HNR67_007718</name>
</gene>
<dbReference type="SUPFAM" id="SSF51069">
    <property type="entry name" value="Carbonic anhydrase"/>
    <property type="match status" value="1"/>
</dbReference>
<dbReference type="EMBL" id="JACHMH010000001">
    <property type="protein sequence ID" value="MBB4681600.1"/>
    <property type="molecule type" value="Genomic_DNA"/>
</dbReference>
<proteinExistence type="inferred from homology"/>
<organism evidence="8 9">
    <name type="scientific">Crossiella cryophila</name>
    <dbReference type="NCBI Taxonomy" id="43355"/>
    <lineage>
        <taxon>Bacteria</taxon>
        <taxon>Bacillati</taxon>
        <taxon>Actinomycetota</taxon>
        <taxon>Actinomycetes</taxon>
        <taxon>Pseudonocardiales</taxon>
        <taxon>Pseudonocardiaceae</taxon>
        <taxon>Crossiella</taxon>
    </lineage>
</organism>
<keyword evidence="9" id="KW-1185">Reference proteome</keyword>
<dbReference type="InterPro" id="IPR001148">
    <property type="entry name" value="CA_dom"/>
</dbReference>
<comment type="caution">
    <text evidence="8">The sequence shown here is derived from an EMBL/GenBank/DDBJ whole genome shotgun (WGS) entry which is preliminary data.</text>
</comment>
<dbReference type="Proteomes" id="UP000533598">
    <property type="component" value="Unassembled WGS sequence"/>
</dbReference>
<dbReference type="InterPro" id="IPR036398">
    <property type="entry name" value="CA_dom_sf"/>
</dbReference>
<dbReference type="InterPro" id="IPR041891">
    <property type="entry name" value="Alpha_CA_prokaryot-like"/>
</dbReference>
<dbReference type="Pfam" id="PF00194">
    <property type="entry name" value="Carb_anhydrase"/>
    <property type="match status" value="1"/>
</dbReference>
<dbReference type="PANTHER" id="PTHR18952">
    <property type="entry name" value="CARBONIC ANHYDRASE"/>
    <property type="match status" value="1"/>
</dbReference>
<evidence type="ECO:0000259" key="7">
    <source>
        <dbReference type="PROSITE" id="PS51144"/>
    </source>
</evidence>
<keyword evidence="5 8" id="KW-0456">Lyase</keyword>